<feature type="region of interest" description="Disordered" evidence="1">
    <location>
        <begin position="209"/>
        <end position="236"/>
    </location>
</feature>
<feature type="domain" description="DNA ligase D 3'-phosphoesterase" evidence="2">
    <location>
        <begin position="75"/>
        <end position="188"/>
    </location>
</feature>
<accession>A0ABU2RQM7</accession>
<feature type="region of interest" description="Disordered" evidence="1">
    <location>
        <begin position="1"/>
        <end position="69"/>
    </location>
</feature>
<evidence type="ECO:0000313" key="3">
    <source>
        <dbReference type="EMBL" id="MDT0429868.1"/>
    </source>
</evidence>
<name>A0ABU2RQM7_9ACTN</name>
<feature type="compositionally biased region" description="Basic and acidic residues" evidence="1">
    <location>
        <begin position="209"/>
        <end position="225"/>
    </location>
</feature>
<organism evidence="3 4">
    <name type="scientific">Streptomyces salyersiae</name>
    <dbReference type="NCBI Taxonomy" id="3075530"/>
    <lineage>
        <taxon>Bacteria</taxon>
        <taxon>Bacillati</taxon>
        <taxon>Actinomycetota</taxon>
        <taxon>Actinomycetes</taxon>
        <taxon>Kitasatosporales</taxon>
        <taxon>Streptomycetaceae</taxon>
        <taxon>Streptomyces</taxon>
    </lineage>
</organism>
<evidence type="ECO:0000313" key="4">
    <source>
        <dbReference type="Proteomes" id="UP001183777"/>
    </source>
</evidence>
<evidence type="ECO:0000259" key="2">
    <source>
        <dbReference type="Pfam" id="PF13298"/>
    </source>
</evidence>
<dbReference type="InterPro" id="IPR014144">
    <property type="entry name" value="LigD_PE_domain"/>
</dbReference>
<sequence length="249" mass="27330">MARRTSRTASTAPRSRRTPACPGAHATEPSCGARSAAAEWKTGTRRCRTGPSRPRSPGRKEQDVSSDGAQRFVVQIHDARRMHFDFRLEVDGVLRSWAVPRGPSDNPRDKRLAVPTDDHPLSYRTFEGVIPADEQGSGTVIVWDQGTYRPLGHAPDGSPLPFGESLERGHATFWLDGAKLHGEFALTRFRVGDEEDNPGPEAWLLIKANDRQAVRDRPGTPDPRHARSARSGRTLHQVALAEGHGEDAG</sequence>
<reference evidence="4" key="1">
    <citation type="submission" date="2023-07" db="EMBL/GenBank/DDBJ databases">
        <title>30 novel species of actinomycetes from the DSMZ collection.</title>
        <authorList>
            <person name="Nouioui I."/>
        </authorList>
    </citation>
    <scope>NUCLEOTIDE SEQUENCE [LARGE SCALE GENOMIC DNA]</scope>
    <source>
        <strain evidence="4">DSM 41770</strain>
    </source>
</reference>
<dbReference type="NCBIfam" id="TIGR02777">
    <property type="entry name" value="LigD_PE_dom"/>
    <property type="match status" value="1"/>
</dbReference>
<dbReference type="Pfam" id="PF13298">
    <property type="entry name" value="LigD_N"/>
    <property type="match status" value="1"/>
</dbReference>
<dbReference type="EMBL" id="JAVREX010000008">
    <property type="protein sequence ID" value="MDT0429868.1"/>
    <property type="molecule type" value="Genomic_DNA"/>
</dbReference>
<gene>
    <name evidence="3" type="ORF">RM649_19760</name>
</gene>
<keyword evidence="4" id="KW-1185">Reference proteome</keyword>
<dbReference type="GO" id="GO:0016874">
    <property type="term" value="F:ligase activity"/>
    <property type="evidence" value="ECO:0007669"/>
    <property type="project" value="UniProtKB-KW"/>
</dbReference>
<comment type="caution">
    <text evidence="3">The sequence shown here is derived from an EMBL/GenBank/DDBJ whole genome shotgun (WGS) entry which is preliminary data.</text>
</comment>
<evidence type="ECO:0000256" key="1">
    <source>
        <dbReference type="SAM" id="MobiDB-lite"/>
    </source>
</evidence>
<dbReference type="PANTHER" id="PTHR39465:SF1">
    <property type="entry name" value="DNA LIGASE D 3'-PHOSPHOESTERASE DOMAIN-CONTAINING PROTEIN"/>
    <property type="match status" value="1"/>
</dbReference>
<protein>
    <submittedName>
        <fullName evidence="3">DNA polymerase ligase N-terminal domain-containing protein</fullName>
    </submittedName>
</protein>
<dbReference type="PANTHER" id="PTHR39465">
    <property type="entry name" value="DNA LIGASE D, 3'-PHOSPHOESTERASE DOMAIN"/>
    <property type="match status" value="1"/>
</dbReference>
<keyword evidence="3" id="KW-0436">Ligase</keyword>
<dbReference type="Proteomes" id="UP001183777">
    <property type="component" value="Unassembled WGS sequence"/>
</dbReference>
<proteinExistence type="predicted"/>